<sequence>MTPSAGKEPMTGERLREWMDRYQFSQRVLARQLGVAPSTVTRWRRGPVPQGRILELALDGLLYETGALP</sequence>
<proteinExistence type="predicted"/>
<evidence type="ECO:0000259" key="1">
    <source>
        <dbReference type="Pfam" id="PF01381"/>
    </source>
</evidence>
<reference evidence="2" key="1">
    <citation type="journal article" date="2015" name="Nature">
        <title>Complex archaea that bridge the gap between prokaryotes and eukaryotes.</title>
        <authorList>
            <person name="Spang A."/>
            <person name="Saw J.H."/>
            <person name="Jorgensen S.L."/>
            <person name="Zaremba-Niedzwiedzka K."/>
            <person name="Martijn J."/>
            <person name="Lind A.E."/>
            <person name="van Eijk R."/>
            <person name="Schleper C."/>
            <person name="Guy L."/>
            <person name="Ettema T.J."/>
        </authorList>
    </citation>
    <scope>NUCLEOTIDE SEQUENCE</scope>
</reference>
<dbReference type="SUPFAM" id="SSF47413">
    <property type="entry name" value="lambda repressor-like DNA-binding domains"/>
    <property type="match status" value="1"/>
</dbReference>
<name>A0A0F9SZP9_9ZZZZ</name>
<feature type="domain" description="HTH cro/C1-type" evidence="1">
    <location>
        <begin position="15"/>
        <end position="55"/>
    </location>
</feature>
<organism evidence="2">
    <name type="scientific">marine sediment metagenome</name>
    <dbReference type="NCBI Taxonomy" id="412755"/>
    <lineage>
        <taxon>unclassified sequences</taxon>
        <taxon>metagenomes</taxon>
        <taxon>ecological metagenomes</taxon>
    </lineage>
</organism>
<gene>
    <name evidence="2" type="ORF">LCGC14_0391760</name>
</gene>
<dbReference type="GO" id="GO:0003677">
    <property type="term" value="F:DNA binding"/>
    <property type="evidence" value="ECO:0007669"/>
    <property type="project" value="InterPro"/>
</dbReference>
<accession>A0A0F9SZP9</accession>
<protein>
    <recommendedName>
        <fullName evidence="1">HTH cro/C1-type domain-containing protein</fullName>
    </recommendedName>
</protein>
<comment type="caution">
    <text evidence="2">The sequence shown here is derived from an EMBL/GenBank/DDBJ whole genome shotgun (WGS) entry which is preliminary data.</text>
</comment>
<dbReference type="Pfam" id="PF01381">
    <property type="entry name" value="HTH_3"/>
    <property type="match status" value="1"/>
</dbReference>
<evidence type="ECO:0000313" key="2">
    <source>
        <dbReference type="EMBL" id="KKN74375.1"/>
    </source>
</evidence>
<dbReference type="InterPro" id="IPR001387">
    <property type="entry name" value="Cro/C1-type_HTH"/>
</dbReference>
<dbReference type="CDD" id="cd00093">
    <property type="entry name" value="HTH_XRE"/>
    <property type="match status" value="1"/>
</dbReference>
<dbReference type="Gene3D" id="1.10.260.40">
    <property type="entry name" value="lambda repressor-like DNA-binding domains"/>
    <property type="match status" value="1"/>
</dbReference>
<dbReference type="EMBL" id="LAZR01000328">
    <property type="protein sequence ID" value="KKN74375.1"/>
    <property type="molecule type" value="Genomic_DNA"/>
</dbReference>
<dbReference type="InterPro" id="IPR010982">
    <property type="entry name" value="Lambda_DNA-bd_dom_sf"/>
</dbReference>
<dbReference type="AlphaFoldDB" id="A0A0F9SZP9"/>